<dbReference type="EMBL" id="CP114052">
    <property type="protein sequence ID" value="WAW15421.1"/>
    <property type="molecule type" value="Genomic_DNA"/>
</dbReference>
<dbReference type="Proteomes" id="UP001164187">
    <property type="component" value="Chromosome"/>
</dbReference>
<sequence>MKELIKVETNKNNEQVVSGRELHEKLNIDSNYTTWFKRMCEYGFTENVDFIELWSDSKNGNAVKFEGSAQRMSAKGYEVDHILKLDMAKEISMIQRSEIGKKIRQYFIEVEKKFRNPKPMSVPEQLLAQAKLMVEMDERITSTEDSVKRLEHNIRRNVTNDHVTVIAYTNLNNINPKSYNSSVVGRKASKMCRDENLLIGKVVDSKYGYINTYPSNVLDRVFKSMNL</sequence>
<accession>A0ABY7JSH0</accession>
<evidence type="ECO:0000313" key="2">
    <source>
        <dbReference type="EMBL" id="WAW15421.1"/>
    </source>
</evidence>
<proteinExistence type="predicted"/>
<feature type="domain" description="AntA/AntB antirepressor" evidence="1">
    <location>
        <begin position="17"/>
        <end position="97"/>
    </location>
</feature>
<evidence type="ECO:0000259" key="1">
    <source>
        <dbReference type="Pfam" id="PF08346"/>
    </source>
</evidence>
<dbReference type="InterPro" id="IPR013557">
    <property type="entry name" value="AntA/B_antirep"/>
</dbReference>
<dbReference type="RefSeq" id="WP_269312094.1">
    <property type="nucleotide sequence ID" value="NZ_CP114052.1"/>
</dbReference>
<evidence type="ECO:0000313" key="3">
    <source>
        <dbReference type="Proteomes" id="UP001164187"/>
    </source>
</evidence>
<reference evidence="2" key="1">
    <citation type="submission" date="2022-12" db="EMBL/GenBank/DDBJ databases">
        <title>Peptostreptococcus.</title>
        <authorList>
            <person name="Lee S.H."/>
        </authorList>
    </citation>
    <scope>NUCLEOTIDE SEQUENCE</scope>
    <source>
        <strain evidence="2">CBA3647</strain>
    </source>
</reference>
<protein>
    <submittedName>
        <fullName evidence="2">AntA/AntB antirepressor family protein</fullName>
    </submittedName>
</protein>
<dbReference type="Pfam" id="PF08346">
    <property type="entry name" value="AntA"/>
    <property type="match status" value="1"/>
</dbReference>
<organism evidence="2 3">
    <name type="scientific">Peptostreptococcus equinus</name>
    <dbReference type="NCBI Taxonomy" id="3003601"/>
    <lineage>
        <taxon>Bacteria</taxon>
        <taxon>Bacillati</taxon>
        <taxon>Bacillota</taxon>
        <taxon>Clostridia</taxon>
        <taxon>Peptostreptococcales</taxon>
        <taxon>Peptostreptococcaceae</taxon>
        <taxon>Peptostreptococcus</taxon>
    </lineage>
</organism>
<gene>
    <name evidence="2" type="ORF">O0R46_02965</name>
</gene>
<keyword evidence="3" id="KW-1185">Reference proteome</keyword>
<name>A0ABY7JSH0_9FIRM</name>